<gene>
    <name evidence="2" type="ORF">GCM10009737_22580</name>
</gene>
<reference evidence="3" key="1">
    <citation type="journal article" date="2019" name="Int. J. Syst. Evol. Microbiol.">
        <title>The Global Catalogue of Microorganisms (GCM) 10K type strain sequencing project: providing services to taxonomists for standard genome sequencing and annotation.</title>
        <authorList>
            <consortium name="The Broad Institute Genomics Platform"/>
            <consortium name="The Broad Institute Genome Sequencing Center for Infectious Disease"/>
            <person name="Wu L."/>
            <person name="Ma J."/>
        </authorList>
    </citation>
    <scope>NUCLEOTIDE SEQUENCE [LARGE SCALE GENOMIC DNA]</scope>
    <source>
        <strain evidence="3">JCM 14046</strain>
    </source>
</reference>
<keyword evidence="3" id="KW-1185">Reference proteome</keyword>
<feature type="compositionally biased region" description="Basic residues" evidence="1">
    <location>
        <begin position="125"/>
        <end position="137"/>
    </location>
</feature>
<evidence type="ECO:0000313" key="2">
    <source>
        <dbReference type="EMBL" id="GAA1920527.1"/>
    </source>
</evidence>
<feature type="compositionally biased region" description="Pro residues" evidence="1">
    <location>
        <begin position="141"/>
        <end position="152"/>
    </location>
</feature>
<sequence>MWWDGAVAMDPARMARLAKQGATLAVKYGPQAKLAWDKGGHQAANAAAARVALLRARRRAFTEAEGVKDGAVLRVAPGGDVTYVVLSGVTPVAAHPPREGVALPDLLRHADLDRRTTPEQEHERRAARRRRLSRRGARPGPADPPGLPPRAP</sequence>
<organism evidence="2 3">
    <name type="scientific">Nocardioides lentus</name>
    <dbReference type="NCBI Taxonomy" id="338077"/>
    <lineage>
        <taxon>Bacteria</taxon>
        <taxon>Bacillati</taxon>
        <taxon>Actinomycetota</taxon>
        <taxon>Actinomycetes</taxon>
        <taxon>Propionibacteriales</taxon>
        <taxon>Nocardioidaceae</taxon>
        <taxon>Nocardioides</taxon>
    </lineage>
</organism>
<dbReference type="Proteomes" id="UP001501612">
    <property type="component" value="Unassembled WGS sequence"/>
</dbReference>
<protein>
    <submittedName>
        <fullName evidence="2">Uncharacterized protein</fullName>
    </submittedName>
</protein>
<evidence type="ECO:0000256" key="1">
    <source>
        <dbReference type="SAM" id="MobiDB-lite"/>
    </source>
</evidence>
<comment type="caution">
    <text evidence="2">The sequence shown here is derived from an EMBL/GenBank/DDBJ whole genome shotgun (WGS) entry which is preliminary data.</text>
</comment>
<evidence type="ECO:0000313" key="3">
    <source>
        <dbReference type="Proteomes" id="UP001501612"/>
    </source>
</evidence>
<feature type="region of interest" description="Disordered" evidence="1">
    <location>
        <begin position="94"/>
        <end position="152"/>
    </location>
</feature>
<dbReference type="EMBL" id="BAAAMY010000005">
    <property type="protein sequence ID" value="GAA1920527.1"/>
    <property type="molecule type" value="Genomic_DNA"/>
</dbReference>
<name>A0ABP5AUI5_9ACTN</name>
<proteinExistence type="predicted"/>
<feature type="compositionally biased region" description="Basic and acidic residues" evidence="1">
    <location>
        <begin position="106"/>
        <end position="124"/>
    </location>
</feature>
<accession>A0ABP5AUI5</accession>